<dbReference type="PANTHER" id="PTHR14418:SF5">
    <property type="entry name" value="CONDENSIN COMPLEX SUBUNIT 3"/>
    <property type="match status" value="1"/>
</dbReference>
<dbReference type="GO" id="GO:0000796">
    <property type="term" value="C:condensin complex"/>
    <property type="evidence" value="ECO:0007669"/>
    <property type="project" value="InterPro"/>
</dbReference>
<feature type="region of interest" description="Disordered" evidence="8">
    <location>
        <begin position="560"/>
        <end position="602"/>
    </location>
</feature>
<dbReference type="InterPro" id="IPR016024">
    <property type="entry name" value="ARM-type_fold"/>
</dbReference>
<keyword evidence="7" id="KW-0131">Cell cycle</keyword>
<keyword evidence="11" id="KW-1185">Reference proteome</keyword>
<dbReference type="InterPro" id="IPR011989">
    <property type="entry name" value="ARM-like"/>
</dbReference>
<evidence type="ECO:0000256" key="7">
    <source>
        <dbReference type="ARBA" id="ARBA00023306"/>
    </source>
</evidence>
<feature type="compositionally biased region" description="Acidic residues" evidence="8">
    <location>
        <begin position="1255"/>
        <end position="1269"/>
    </location>
</feature>
<dbReference type="PANTHER" id="PTHR14418">
    <property type="entry name" value="CONDENSIN COMPLEX SUBUNIT 3-RELATED"/>
    <property type="match status" value="1"/>
</dbReference>
<feature type="region of interest" description="Disordered" evidence="8">
    <location>
        <begin position="978"/>
        <end position="1269"/>
    </location>
</feature>
<feature type="compositionally biased region" description="Basic and acidic residues" evidence="8">
    <location>
        <begin position="572"/>
        <end position="581"/>
    </location>
</feature>
<protein>
    <submittedName>
        <fullName evidence="10">Nuclear condensing complex subunit</fullName>
    </submittedName>
</protein>
<comment type="subcellular location">
    <subcellularLocation>
        <location evidence="1">Chromosome</location>
    </subcellularLocation>
</comment>
<evidence type="ECO:0000256" key="5">
    <source>
        <dbReference type="ARBA" id="ARBA00022776"/>
    </source>
</evidence>
<feature type="compositionally biased region" description="Acidic residues" evidence="8">
    <location>
        <begin position="1213"/>
        <end position="1247"/>
    </location>
</feature>
<evidence type="ECO:0000256" key="6">
    <source>
        <dbReference type="ARBA" id="ARBA00023067"/>
    </source>
</evidence>
<feature type="compositionally biased region" description="Polar residues" evidence="8">
    <location>
        <begin position="7"/>
        <end position="16"/>
    </location>
</feature>
<evidence type="ECO:0000256" key="2">
    <source>
        <dbReference type="ARBA" id="ARBA00006533"/>
    </source>
</evidence>
<dbReference type="FunFam" id="1.25.10.10:FF:000363">
    <property type="entry name" value="Nuclear condensin complex subunit 3"/>
    <property type="match status" value="1"/>
</dbReference>
<evidence type="ECO:0000256" key="1">
    <source>
        <dbReference type="ARBA" id="ARBA00004286"/>
    </source>
</evidence>
<dbReference type="GO" id="GO:0051301">
    <property type="term" value="P:cell division"/>
    <property type="evidence" value="ECO:0007669"/>
    <property type="project" value="UniProtKB-KW"/>
</dbReference>
<proteinExistence type="inferred from homology"/>
<feature type="region of interest" description="Disordered" evidence="8">
    <location>
        <begin position="1"/>
        <end position="27"/>
    </location>
</feature>
<evidence type="ECO:0000256" key="8">
    <source>
        <dbReference type="SAM" id="MobiDB-lite"/>
    </source>
</evidence>
<evidence type="ECO:0000259" key="9">
    <source>
        <dbReference type="Pfam" id="PF12719"/>
    </source>
</evidence>
<reference evidence="10" key="1">
    <citation type="journal article" date="2023" name="Mol. Phylogenet. Evol.">
        <title>Genome-scale phylogeny and comparative genomics of the fungal order Sordariales.</title>
        <authorList>
            <person name="Hensen N."/>
            <person name="Bonometti L."/>
            <person name="Westerberg I."/>
            <person name="Brannstrom I.O."/>
            <person name="Guillou S."/>
            <person name="Cros-Aarteil S."/>
            <person name="Calhoun S."/>
            <person name="Haridas S."/>
            <person name="Kuo A."/>
            <person name="Mondo S."/>
            <person name="Pangilinan J."/>
            <person name="Riley R."/>
            <person name="LaButti K."/>
            <person name="Andreopoulos B."/>
            <person name="Lipzen A."/>
            <person name="Chen C."/>
            <person name="Yan M."/>
            <person name="Daum C."/>
            <person name="Ng V."/>
            <person name="Clum A."/>
            <person name="Steindorff A."/>
            <person name="Ohm R.A."/>
            <person name="Martin F."/>
            <person name="Silar P."/>
            <person name="Natvig D.O."/>
            <person name="Lalanne C."/>
            <person name="Gautier V."/>
            <person name="Ament-Velasquez S.L."/>
            <person name="Kruys A."/>
            <person name="Hutchinson M.I."/>
            <person name="Powell A.J."/>
            <person name="Barry K."/>
            <person name="Miller A.N."/>
            <person name="Grigoriev I.V."/>
            <person name="Debuchy R."/>
            <person name="Gladieux P."/>
            <person name="Hiltunen Thoren M."/>
            <person name="Johannesson H."/>
        </authorList>
    </citation>
    <scope>NUCLEOTIDE SEQUENCE</scope>
    <source>
        <strain evidence="10">CBS 626.80</strain>
    </source>
</reference>
<dbReference type="AlphaFoldDB" id="A0AAN6NX94"/>
<sequence>MAPGRSTRATRGSRQASVVPEAPLDTPDNALRTQVAAVFRDAQKTTASHRKLAVTLRKIQEACCYEPTSTKKPAEADEFEEDDFNREFVRCVLRVMPIKKSEGVGEKTVRFIGLFLRHAVEKDNEILGEADPDASTMPETPSTRLTGHLMETVLSLMIAKDKFVRYRSTQLISHIINSLDAIDDDLFQKLRSSLLRRIRDKEAMVRAQAVLGLGRLAGNQIEGEPDSDDSDDDGSTGLLEKLLEVLQNDPSADVRRSLLVNLPILPTTLPYLLERARDQDALTRRAVYSRLLPALGDFRHLSLSMREKLLRWGLRDRDENVRKAACRLFRERWIEDCAGTAPPVEGGQPSEVSPPSMEALLELLERIDVVNSGGENGVALEAMKGFWEGRADYRNAVNFDDNFWETLSSESVFVARTFNDFCRNEGNGKYESLVDEKLPEVTKLAFYLERYVKVLIDAIKRINEQEVEDEEEEEDTVEQEFIVEQLLHIALTLDYSDEVGRRKMFALLRQTLSIPELPDEVTKLTVQVLRDLCAPDAAGEKEFCSIVLEAVADVHDTIVDDVPDEGDIDDNESFHSARSEVSDDEDSQSKKKKNKGPELSEEEAAQKAIKEIMINMKCLHIVQCMLTNVAGNLQQNDHLVSMLNNLVVPAVRSHEAPVRERGLVCLGLCSLLDRSLAEENLTLFMHFFAKGHTALQITALHILTDILNVHGAQLLSNNTNLLKVYVKALRAGGRSPDVQAAATVAVSKLLLGRVVSDVDVSAELLKTLVIAYFEPASAENQSVRQALNYFLPVFCYSRPENQDLMRRVALDALHTLYNVREGLDDEEADVDDQMVSMSAIAACLVDWTDPRKCYNPDEGFSAGLDPEKKTVSADVHLDFAKDILEKLQGNGAKEEKRIMAALLVKLYIPSGSSPSSSPSSPTRIREVYALATNAVENNLLSDATSRNALYKIHVSLGKIVNALDAAAEQDAANNAAGAGRHASIASGATTHRRSASRAGSVAPSRAGSVAPPASKAGGGGTVSRAGSVAPSVSGAAAAAPPVNTRKRKEREVSVAVSIKEEDEGEEDVEMSGTRVADDDDDDDAGDRETTPKPTSTTATEAQETPGTEQRRLLRGVSVRSRTGRRQSLQSVVSVQPQQQRKEQEEKQEGQEEEEKQQPPTTGRRGSRRASAVKAKARLSAAGRSSRAGTEDSIVEEILDDSDGDTVMERTKIEEEEVEDEEGEEEEDGEGGVEDGEDEEDDDEEDGEDGGKDDEQLVEELLSDDGDDSV</sequence>
<keyword evidence="5" id="KW-0498">Mitosis</keyword>
<feature type="compositionally biased region" description="Low complexity" evidence="8">
    <location>
        <begin position="1025"/>
        <end position="1042"/>
    </location>
</feature>
<dbReference type="EMBL" id="MU859102">
    <property type="protein sequence ID" value="KAK3953625.1"/>
    <property type="molecule type" value="Genomic_DNA"/>
</dbReference>
<feature type="compositionally biased region" description="Acidic residues" evidence="8">
    <location>
        <begin position="560"/>
        <end position="571"/>
    </location>
</feature>
<feature type="compositionally biased region" description="Low complexity" evidence="8">
    <location>
        <begin position="1157"/>
        <end position="1187"/>
    </location>
</feature>
<dbReference type="Gene3D" id="1.25.10.10">
    <property type="entry name" value="Leucine-rich Repeat Variant"/>
    <property type="match status" value="1"/>
</dbReference>
<feature type="compositionally biased region" description="Acidic residues" evidence="8">
    <location>
        <begin position="1192"/>
        <end position="1205"/>
    </location>
</feature>
<feature type="compositionally biased region" description="Acidic residues" evidence="8">
    <location>
        <begin position="1060"/>
        <end position="1069"/>
    </location>
</feature>
<dbReference type="InterPro" id="IPR027165">
    <property type="entry name" value="CND3"/>
</dbReference>
<feature type="compositionally biased region" description="Low complexity" evidence="8">
    <location>
        <begin position="1114"/>
        <end position="1138"/>
    </location>
</feature>
<name>A0AAN6NX94_9PEZI</name>
<comment type="caution">
    <text evidence="10">The sequence shown here is derived from an EMBL/GenBank/DDBJ whole genome shotgun (WGS) entry which is preliminary data.</text>
</comment>
<keyword evidence="4" id="KW-0132">Cell division</keyword>
<accession>A0AAN6NX94</accession>
<evidence type="ECO:0000313" key="11">
    <source>
        <dbReference type="Proteomes" id="UP001303222"/>
    </source>
</evidence>
<dbReference type="GO" id="GO:0000793">
    <property type="term" value="C:condensed chromosome"/>
    <property type="evidence" value="ECO:0007669"/>
    <property type="project" value="TreeGrafter"/>
</dbReference>
<keyword evidence="6" id="KW-0226">DNA condensation</keyword>
<organism evidence="10 11">
    <name type="scientific">Pseudoneurospora amorphoporcata</name>
    <dbReference type="NCBI Taxonomy" id="241081"/>
    <lineage>
        <taxon>Eukaryota</taxon>
        <taxon>Fungi</taxon>
        <taxon>Dikarya</taxon>
        <taxon>Ascomycota</taxon>
        <taxon>Pezizomycotina</taxon>
        <taxon>Sordariomycetes</taxon>
        <taxon>Sordariomycetidae</taxon>
        <taxon>Sordariales</taxon>
        <taxon>Sordariaceae</taxon>
        <taxon>Pseudoneurospora</taxon>
    </lineage>
</organism>
<dbReference type="InterPro" id="IPR025977">
    <property type="entry name" value="Cnd3_C"/>
</dbReference>
<keyword evidence="3" id="KW-0158">Chromosome</keyword>
<dbReference type="SUPFAM" id="SSF48371">
    <property type="entry name" value="ARM repeat"/>
    <property type="match status" value="1"/>
</dbReference>
<reference evidence="10" key="2">
    <citation type="submission" date="2023-06" db="EMBL/GenBank/DDBJ databases">
        <authorList>
            <consortium name="Lawrence Berkeley National Laboratory"/>
            <person name="Mondo S.J."/>
            <person name="Hensen N."/>
            <person name="Bonometti L."/>
            <person name="Westerberg I."/>
            <person name="Brannstrom I.O."/>
            <person name="Guillou S."/>
            <person name="Cros-Aarteil S."/>
            <person name="Calhoun S."/>
            <person name="Haridas S."/>
            <person name="Kuo A."/>
            <person name="Pangilinan J."/>
            <person name="Riley R."/>
            <person name="Labutti K."/>
            <person name="Andreopoulos B."/>
            <person name="Lipzen A."/>
            <person name="Chen C."/>
            <person name="Yanf M."/>
            <person name="Daum C."/>
            <person name="Ng V."/>
            <person name="Clum A."/>
            <person name="Steindorff A."/>
            <person name="Ohm R."/>
            <person name="Martin F."/>
            <person name="Silar P."/>
            <person name="Natvig D."/>
            <person name="Lalanne C."/>
            <person name="Gautier V."/>
            <person name="Ament-Velasquez S.L."/>
            <person name="Kruys A."/>
            <person name="Hutchinson M.I."/>
            <person name="Powell A.J."/>
            <person name="Barry K."/>
            <person name="Miller A.N."/>
            <person name="Grigoriev I.V."/>
            <person name="Debuchy R."/>
            <person name="Gladieux P."/>
            <person name="Thoren M.H."/>
            <person name="Johannesson H."/>
        </authorList>
    </citation>
    <scope>NUCLEOTIDE SEQUENCE</scope>
    <source>
        <strain evidence="10">CBS 626.80</strain>
    </source>
</reference>
<evidence type="ECO:0000256" key="3">
    <source>
        <dbReference type="ARBA" id="ARBA00022454"/>
    </source>
</evidence>
<feature type="domain" description="Nuclear condensin complex subunit 3 C-terminal" evidence="9">
    <location>
        <begin position="617"/>
        <end position="908"/>
    </location>
</feature>
<gene>
    <name evidence="10" type="ORF">QBC32DRAFT_234144</name>
</gene>
<comment type="similarity">
    <text evidence="2">Belongs to the CND3 (condensin subunit 3) family.</text>
</comment>
<dbReference type="Pfam" id="PF12719">
    <property type="entry name" value="Cnd3"/>
    <property type="match status" value="1"/>
</dbReference>
<evidence type="ECO:0000256" key="4">
    <source>
        <dbReference type="ARBA" id="ARBA00022618"/>
    </source>
</evidence>
<feature type="compositionally biased region" description="Basic and acidic residues" evidence="8">
    <location>
        <begin position="1139"/>
        <end position="1149"/>
    </location>
</feature>
<dbReference type="GO" id="GO:0007076">
    <property type="term" value="P:mitotic chromosome condensation"/>
    <property type="evidence" value="ECO:0007669"/>
    <property type="project" value="InterPro"/>
</dbReference>
<evidence type="ECO:0000313" key="10">
    <source>
        <dbReference type="EMBL" id="KAK3953625.1"/>
    </source>
</evidence>
<feature type="compositionally biased region" description="Low complexity" evidence="8">
    <location>
        <begin position="1091"/>
        <end position="1101"/>
    </location>
</feature>
<dbReference type="Proteomes" id="UP001303222">
    <property type="component" value="Unassembled WGS sequence"/>
</dbReference>